<feature type="domain" description="UBA" evidence="1">
    <location>
        <begin position="122"/>
        <end position="165"/>
    </location>
</feature>
<dbReference type="PANTHER" id="PTHR22605:SF16">
    <property type="entry name" value="E3 UBIQUITIN-PROTEIN LIGASE RNF213"/>
    <property type="match status" value="1"/>
</dbReference>
<dbReference type="InterPro" id="IPR031248">
    <property type="entry name" value="RNF213"/>
</dbReference>
<dbReference type="SUPFAM" id="SSF52540">
    <property type="entry name" value="P-loop containing nucleoside triphosphate hydrolases"/>
    <property type="match status" value="1"/>
</dbReference>
<dbReference type="AlphaFoldDB" id="A0A8S3S0S1"/>
<sequence length="1158" mass="133590">MQTLKGKTSDVSSIIPKIAEFLEHCHRTWLTYITEKREQHYLLNYYTIDQIVILQQELVKMSLEQNPSNLIYPMLSAVKHNCTKEDLIKALSMAKHDVIQKESTANTNLKADSESEILAEVELDETAEALLKQIIDNGYPEGLAKEALKHCDEDLEEALLWCDDHEDDEIIKVTQEMNDVVLAEKLPEESQYSGWLHSSQSRASMTAGLVHQLALDPDQNAFKRLHSALQDLWDKFLNSVSSSVSDYLSAEHLGLILERLAGQETVTIERTLPAYFKLGEPNLVIVQENEIYNTCLSIYNNEGEKPLPQCDEVLLCSPNTTLDMVEIFWRRALFAENDKIYCLINADLLDYDVADRAERNLQSLMTSLKSNAKKYKLVILCCAENENKSVIVRALCKFQRPQLFAVNIQNIKHYLLEKLKVEETVNGIKPAAGVDFERSTVRVVKSCRAGVGKTLYKKRMVSDLDKKSGRNMRFNQKELTIPLHDKSIDLDEIMSALLAVTLPPGELRPRIFHVDLSHEVQNGVDAFLFKLLVLGCLTHSSGYVWRKSAMDYYIVETLPLMITDTNSKKYCRLWCVGHHRRVWKSCDIKPHDYTPHDRLFDLVEFKSTIFQRPYQYLKRLDTNCRLDDVRPNIPEGEKKHCLLTLLRHCGIRDPSWSELHHFVSFLDAQLQDFEVSSFCSSVALQDLPGFPKFVLRFLIQMSRDFSTRSLVVSEESPTQVFQVIQEIEPQEENDGIIEQYQMRRTWESRHEKILKLCNVMGIDLAHDPDPTYELTTDNMQNTSDNNGETGCGKTRLIKFMCSLQQPPGVEVKNMILMKVHGGTKASDIIRKVKQAETITARNSKQHKNMDTVLFFDEANTTEAIGVIKEIMCDKTLGGKPMELHQRLKMVAACNPYRKHSKELIQRLEQAGLGYHVDAEKTTDKLGHVPMRNLVYRVQPLPQSMLPLVWDFGQLDTDVEELYIRQMVLRCVNNRHLPSLPGLDKVVSKILTVSQEFMRMQKDECSFVSLRDVERVLQVMSWFYKQSQDEDHLLFNEIRFQKRKKNQKAGRDSMEDMEDNLKQRHDVIDDLTRSLVLALGVCYHACLKKRKEYRRTVARHFKNPLNLPAGADQIEEEILNAVSLYRQLVSEHCKEQGFERCLYDDYMFRTKDSNVSFKQ</sequence>
<dbReference type="Gene3D" id="3.40.50.300">
    <property type="entry name" value="P-loop containing nucleotide triphosphate hydrolases"/>
    <property type="match status" value="1"/>
</dbReference>
<keyword evidence="2" id="KW-0012">Acyltransferase</keyword>
<dbReference type="InterPro" id="IPR015940">
    <property type="entry name" value="UBA"/>
</dbReference>
<protein>
    <submittedName>
        <fullName evidence="2">RNF213</fullName>
        <ecNumber evidence="2">2.3.2.27</ecNumber>
    </submittedName>
</protein>
<dbReference type="OrthoDB" id="2423195at2759"/>
<evidence type="ECO:0000313" key="3">
    <source>
        <dbReference type="Proteomes" id="UP000683360"/>
    </source>
</evidence>
<dbReference type="EC" id="2.3.2.27" evidence="2"/>
<name>A0A8S3S0S1_MYTED</name>
<keyword evidence="3" id="KW-1185">Reference proteome</keyword>
<evidence type="ECO:0000313" key="2">
    <source>
        <dbReference type="EMBL" id="CAG2212746.1"/>
    </source>
</evidence>
<dbReference type="SUPFAM" id="SSF46934">
    <property type="entry name" value="UBA-like"/>
    <property type="match status" value="1"/>
</dbReference>
<dbReference type="Gene3D" id="1.10.8.10">
    <property type="entry name" value="DNA helicase RuvA subunit, C-terminal domain"/>
    <property type="match status" value="1"/>
</dbReference>
<dbReference type="InterPro" id="IPR009060">
    <property type="entry name" value="UBA-like_sf"/>
</dbReference>
<gene>
    <name evidence="2" type="ORF">MEDL_26692</name>
</gene>
<dbReference type="GO" id="GO:0061630">
    <property type="term" value="F:ubiquitin protein ligase activity"/>
    <property type="evidence" value="ECO:0007669"/>
    <property type="project" value="UniProtKB-EC"/>
</dbReference>
<comment type="caution">
    <text evidence="2">The sequence shown here is derived from an EMBL/GenBank/DDBJ whole genome shotgun (WGS) entry which is preliminary data.</text>
</comment>
<dbReference type="Proteomes" id="UP000683360">
    <property type="component" value="Unassembled WGS sequence"/>
</dbReference>
<dbReference type="PANTHER" id="PTHR22605">
    <property type="entry name" value="RZ-TYPE DOMAIN-CONTAINING PROTEIN"/>
    <property type="match status" value="1"/>
</dbReference>
<dbReference type="GO" id="GO:0016887">
    <property type="term" value="F:ATP hydrolysis activity"/>
    <property type="evidence" value="ECO:0007669"/>
    <property type="project" value="InterPro"/>
</dbReference>
<dbReference type="InterPro" id="IPR027417">
    <property type="entry name" value="P-loop_NTPase"/>
</dbReference>
<dbReference type="PROSITE" id="PS50030">
    <property type="entry name" value="UBA"/>
    <property type="match status" value="1"/>
</dbReference>
<accession>A0A8S3S0S1</accession>
<organism evidence="2 3">
    <name type="scientific">Mytilus edulis</name>
    <name type="common">Blue mussel</name>
    <dbReference type="NCBI Taxonomy" id="6550"/>
    <lineage>
        <taxon>Eukaryota</taxon>
        <taxon>Metazoa</taxon>
        <taxon>Spiralia</taxon>
        <taxon>Lophotrochozoa</taxon>
        <taxon>Mollusca</taxon>
        <taxon>Bivalvia</taxon>
        <taxon>Autobranchia</taxon>
        <taxon>Pteriomorphia</taxon>
        <taxon>Mytilida</taxon>
        <taxon>Mytiloidea</taxon>
        <taxon>Mytilidae</taxon>
        <taxon>Mytilinae</taxon>
        <taxon>Mytilus</taxon>
    </lineage>
</organism>
<evidence type="ECO:0000259" key="1">
    <source>
        <dbReference type="PROSITE" id="PS50030"/>
    </source>
</evidence>
<keyword evidence="2" id="KW-0808">Transferase</keyword>
<reference evidence="2" key="1">
    <citation type="submission" date="2021-03" db="EMBL/GenBank/DDBJ databases">
        <authorList>
            <person name="Bekaert M."/>
        </authorList>
    </citation>
    <scope>NUCLEOTIDE SEQUENCE</scope>
</reference>
<proteinExistence type="predicted"/>
<dbReference type="EMBL" id="CAJPWZ010001312">
    <property type="protein sequence ID" value="CAG2212746.1"/>
    <property type="molecule type" value="Genomic_DNA"/>
</dbReference>